<dbReference type="InterPro" id="IPR016709">
    <property type="entry name" value="HadA-like"/>
</dbReference>
<dbReference type="SUPFAM" id="SSF54637">
    <property type="entry name" value="Thioesterase/thiol ester dehydrase-isomerase"/>
    <property type="match status" value="1"/>
</dbReference>
<reference evidence="2 3" key="1">
    <citation type="submission" date="2018-07" db="EMBL/GenBank/DDBJ databases">
        <title>Genomic Encyclopedia of Type Strains, Phase IV (KMG-IV): sequencing the most valuable type-strain genomes for metagenomic binning, comparative biology and taxonomic classification.</title>
        <authorList>
            <person name="Goeker M."/>
        </authorList>
    </citation>
    <scope>NUCLEOTIDE SEQUENCE [LARGE SCALE GENOMIC DNA]</scope>
    <source>
        <strain evidence="2 3">DSM 44290</strain>
    </source>
</reference>
<gene>
    <name evidence="2" type="ORF">DFR76_115153</name>
</gene>
<dbReference type="EMBL" id="QQBC01000015">
    <property type="protein sequence ID" value="RDI60523.1"/>
    <property type="molecule type" value="Genomic_DNA"/>
</dbReference>
<keyword evidence="3" id="KW-1185">Reference proteome</keyword>
<dbReference type="Gene3D" id="3.10.129.10">
    <property type="entry name" value="Hotdog Thioesterase"/>
    <property type="match status" value="1"/>
</dbReference>
<accession>A0A370HPL6</accession>
<comment type="caution">
    <text evidence="2">The sequence shown here is derived from an EMBL/GenBank/DDBJ whole genome shotgun (WGS) entry which is preliminary data.</text>
</comment>
<sequence>MPRLDSGVIGTAIPAHTVAAERGRLRFFADATGQHDPVYRDLDAARAAGHPDLPIPPTFLFCMEMDRPDPDQNVVRVLGIDPLTILHGEQQFFFHRLAYAGEPLTFSSSVSDYYEKKGGALKFVVRTTAVTRDGAPIACLRATTIVRDPRASR</sequence>
<evidence type="ECO:0000313" key="3">
    <source>
        <dbReference type="Proteomes" id="UP000254869"/>
    </source>
</evidence>
<organism evidence="2 3">
    <name type="scientific">Nocardia pseudobrasiliensis</name>
    <dbReference type="NCBI Taxonomy" id="45979"/>
    <lineage>
        <taxon>Bacteria</taxon>
        <taxon>Bacillati</taxon>
        <taxon>Actinomycetota</taxon>
        <taxon>Actinomycetes</taxon>
        <taxon>Mycobacteriales</taxon>
        <taxon>Nocardiaceae</taxon>
        <taxon>Nocardia</taxon>
    </lineage>
</organism>
<dbReference type="PIRSF" id="PIRSF018072">
    <property type="entry name" value="UCP018072"/>
    <property type="match status" value="1"/>
</dbReference>
<dbReference type="Pfam" id="PF13452">
    <property type="entry name" value="FAS1_DH_region"/>
    <property type="match status" value="1"/>
</dbReference>
<dbReference type="InterPro" id="IPR029069">
    <property type="entry name" value="HotDog_dom_sf"/>
</dbReference>
<evidence type="ECO:0000313" key="2">
    <source>
        <dbReference type="EMBL" id="RDI60523.1"/>
    </source>
</evidence>
<dbReference type="Proteomes" id="UP000254869">
    <property type="component" value="Unassembled WGS sequence"/>
</dbReference>
<dbReference type="STRING" id="1210086.GCA_001613105_04526"/>
<dbReference type="CDD" id="cd03441">
    <property type="entry name" value="R_hydratase_like"/>
    <property type="match status" value="1"/>
</dbReference>
<dbReference type="AlphaFoldDB" id="A0A370HPL6"/>
<feature type="domain" description="FAS1-like dehydratase" evidence="1">
    <location>
        <begin position="9"/>
        <end position="138"/>
    </location>
</feature>
<protein>
    <submittedName>
        <fullName evidence="2">Acyl dehydratase</fullName>
    </submittedName>
</protein>
<dbReference type="RefSeq" id="WP_068000989.1">
    <property type="nucleotide sequence ID" value="NZ_QQBC01000015.1"/>
</dbReference>
<name>A0A370HPL6_9NOCA</name>
<evidence type="ECO:0000259" key="1">
    <source>
        <dbReference type="Pfam" id="PF13452"/>
    </source>
</evidence>
<dbReference type="InterPro" id="IPR039569">
    <property type="entry name" value="FAS1-like_DH_region"/>
</dbReference>
<proteinExistence type="predicted"/>